<dbReference type="InterPro" id="IPR000366">
    <property type="entry name" value="GPCR_STE2"/>
</dbReference>
<dbReference type="EMBL" id="CP072756">
    <property type="protein sequence ID" value="QUC20506.1"/>
    <property type="molecule type" value="Genomic_DNA"/>
</dbReference>
<dbReference type="Pfam" id="PF02116">
    <property type="entry name" value="STE2"/>
    <property type="match status" value="1"/>
</dbReference>
<dbReference type="AlphaFoldDB" id="A0A8E5MI05"/>
<feature type="region of interest" description="Disordered" evidence="1">
    <location>
        <begin position="286"/>
        <end position="353"/>
    </location>
</feature>
<feature type="transmembrane region" description="Helical" evidence="2">
    <location>
        <begin position="62"/>
        <end position="84"/>
    </location>
</feature>
<feature type="compositionally biased region" description="Low complexity" evidence="1">
    <location>
        <begin position="289"/>
        <end position="339"/>
    </location>
</feature>
<feature type="compositionally biased region" description="Basic and acidic residues" evidence="1">
    <location>
        <begin position="367"/>
        <end position="385"/>
    </location>
</feature>
<dbReference type="Proteomes" id="UP000027002">
    <property type="component" value="Chromosome 4"/>
</dbReference>
<evidence type="ECO:0000313" key="3">
    <source>
        <dbReference type="EMBL" id="QUC20506.1"/>
    </source>
</evidence>
<gene>
    <name evidence="3" type="ORF">UV8b_04747</name>
</gene>
<dbReference type="GO" id="GO:0000750">
    <property type="term" value="P:pheromone-dependent signal transduction involved in conjugation with cellular fusion"/>
    <property type="evidence" value="ECO:0007669"/>
    <property type="project" value="TreeGrafter"/>
</dbReference>
<dbReference type="CDD" id="cd14939">
    <property type="entry name" value="7tmD_STE2"/>
    <property type="match status" value="1"/>
</dbReference>
<feature type="transmembrane region" description="Helical" evidence="2">
    <location>
        <begin position="183"/>
        <end position="207"/>
    </location>
</feature>
<dbReference type="GO" id="GO:0004932">
    <property type="term" value="F:mating-type factor pheromone receptor activity"/>
    <property type="evidence" value="ECO:0007669"/>
    <property type="project" value="InterPro"/>
</dbReference>
<dbReference type="OrthoDB" id="5402633at2759"/>
<dbReference type="PANTHER" id="PTHR28009">
    <property type="entry name" value="PHEROMONE ALPHA FACTOR RECEPTOR"/>
    <property type="match status" value="1"/>
</dbReference>
<keyword evidence="2" id="KW-0472">Membrane</keyword>
<dbReference type="GO" id="GO:0038038">
    <property type="term" value="C:G protein-coupled receptor homodimeric complex"/>
    <property type="evidence" value="ECO:0007669"/>
    <property type="project" value="TreeGrafter"/>
</dbReference>
<protein>
    <recommendedName>
        <fullName evidence="5">Pheromone receptor</fullName>
    </recommendedName>
</protein>
<dbReference type="InterPro" id="IPR027458">
    <property type="entry name" value="STE2_TM1-TM2_sf"/>
</dbReference>
<keyword evidence="2" id="KW-1133">Transmembrane helix</keyword>
<feature type="transmembrane region" description="Helical" evidence="2">
    <location>
        <begin position="33"/>
        <end position="50"/>
    </location>
</feature>
<evidence type="ECO:0000256" key="1">
    <source>
        <dbReference type="SAM" id="MobiDB-lite"/>
    </source>
</evidence>
<keyword evidence="2" id="KW-0812">Transmembrane</keyword>
<feature type="region of interest" description="Disordered" evidence="1">
    <location>
        <begin position="365"/>
        <end position="385"/>
    </location>
</feature>
<keyword evidence="4" id="KW-1185">Reference proteome</keyword>
<dbReference type="KEGG" id="uvi:66065525"/>
<feature type="transmembrane region" description="Helical" evidence="2">
    <location>
        <begin position="143"/>
        <end position="163"/>
    </location>
</feature>
<feature type="transmembrane region" description="Helical" evidence="2">
    <location>
        <begin position="228"/>
        <end position="246"/>
    </location>
</feature>
<dbReference type="RefSeq" id="XP_042998179.1">
    <property type="nucleotide sequence ID" value="XM_043142245.1"/>
</dbReference>
<dbReference type="Gene3D" id="1.10.287.920">
    <property type="entry name" value="Pheromone alpha factor receptor"/>
    <property type="match status" value="1"/>
</dbReference>
<proteinExistence type="predicted"/>
<dbReference type="PRINTS" id="PR00250">
    <property type="entry name" value="GPCRSTE2"/>
</dbReference>
<evidence type="ECO:0000256" key="2">
    <source>
        <dbReference type="SAM" id="Phobius"/>
    </source>
</evidence>
<dbReference type="GeneID" id="66065525"/>
<sequence length="385" mass="41699">MQVAVIQGARPVAIPISSIDAFNDESISVCINYAFQTGACLLLLLVVLIMTPPSKLLRSSTLLHLAGLAVCIVRMCLLMAFFLSPFNHFYQFWTGDYSAVPRRHLYASVAGNVVSLVLVVVVEAGLMHQAWTMVSLWPDRVRYSLAAVSASISLLVVAARFAFAVIQSRANLSLAPARNLAWVVHAALVLNALAICWYCALFNVRLVMHLLVNRRILNRRRKVAPMEVLVMTNGVLMLVPVVFAALEWAKIPNFESASLTQTSVVIILPLGTLAAQQMSHGGSLAYLTGSNKSSQKSGSGSGSGSSNAGEKSSRSPMPSLPLSASSPGLSSPHNSALSPPYEPEESPRRKLDHFDLELRQIDCTSELADHGGRVDTDLQHKETRI</sequence>
<reference evidence="3" key="1">
    <citation type="submission" date="2020-03" db="EMBL/GenBank/DDBJ databases">
        <title>A mixture of massive structural variations and highly conserved coding sequences in Ustilaginoidea virens genome.</title>
        <authorList>
            <person name="Zhang K."/>
            <person name="Zhao Z."/>
            <person name="Zhang Z."/>
            <person name="Li Y."/>
            <person name="Hsiang T."/>
            <person name="Sun W."/>
        </authorList>
    </citation>
    <scope>NUCLEOTIDE SEQUENCE</scope>
    <source>
        <strain evidence="3">UV-8b</strain>
    </source>
</reference>
<name>A0A8E5MI05_USTVR</name>
<evidence type="ECO:0008006" key="5">
    <source>
        <dbReference type="Google" id="ProtNLM"/>
    </source>
</evidence>
<accession>A0A8E5MI05</accession>
<feature type="transmembrane region" description="Helical" evidence="2">
    <location>
        <begin position="104"/>
        <end position="122"/>
    </location>
</feature>
<organism evidence="3 4">
    <name type="scientific">Ustilaginoidea virens</name>
    <name type="common">Rice false smut fungus</name>
    <name type="synonym">Villosiclava virens</name>
    <dbReference type="NCBI Taxonomy" id="1159556"/>
    <lineage>
        <taxon>Eukaryota</taxon>
        <taxon>Fungi</taxon>
        <taxon>Dikarya</taxon>
        <taxon>Ascomycota</taxon>
        <taxon>Pezizomycotina</taxon>
        <taxon>Sordariomycetes</taxon>
        <taxon>Hypocreomycetidae</taxon>
        <taxon>Hypocreales</taxon>
        <taxon>Clavicipitaceae</taxon>
        <taxon>Ustilaginoidea</taxon>
    </lineage>
</organism>
<dbReference type="PANTHER" id="PTHR28009:SF1">
    <property type="entry name" value="PHEROMONE ALPHA FACTOR RECEPTOR"/>
    <property type="match status" value="1"/>
</dbReference>
<evidence type="ECO:0000313" key="4">
    <source>
        <dbReference type="Proteomes" id="UP000027002"/>
    </source>
</evidence>